<dbReference type="InterPro" id="IPR001752">
    <property type="entry name" value="Kinesin_motor_dom"/>
</dbReference>
<dbReference type="GO" id="GO:0005524">
    <property type="term" value="F:ATP binding"/>
    <property type="evidence" value="ECO:0007669"/>
    <property type="project" value="UniProtKB-KW"/>
</dbReference>
<dbReference type="InterPro" id="IPR027640">
    <property type="entry name" value="Kinesin-like_fam"/>
</dbReference>
<reference evidence="6 7" key="1">
    <citation type="journal article" date="2019" name="G3 (Bethesda)">
        <title>Sequencing of a Wild Apple (Malus baccata) Genome Unravels the Differences Between Cultivated and Wild Apple Species Regarding Disease Resistance and Cold Tolerance.</title>
        <authorList>
            <person name="Chen X."/>
        </authorList>
    </citation>
    <scope>NUCLEOTIDE SEQUENCE [LARGE SCALE GENOMIC DNA]</scope>
    <source>
        <strain evidence="7">cv. Shandingzi</strain>
        <tissue evidence="6">Leaves</tissue>
    </source>
</reference>
<keyword evidence="7" id="KW-1185">Reference proteome</keyword>
<dbReference type="PROSITE" id="PS50067">
    <property type="entry name" value="KINESIN_MOTOR_2"/>
    <property type="match status" value="1"/>
</dbReference>
<evidence type="ECO:0000313" key="6">
    <source>
        <dbReference type="EMBL" id="TQD94758.1"/>
    </source>
</evidence>
<dbReference type="Pfam" id="PF00225">
    <property type="entry name" value="Kinesin"/>
    <property type="match status" value="1"/>
</dbReference>
<dbReference type="GO" id="GO:0007018">
    <property type="term" value="P:microtubule-based movement"/>
    <property type="evidence" value="ECO:0007669"/>
    <property type="project" value="InterPro"/>
</dbReference>
<comment type="similarity">
    <text evidence="4">Belongs to the TRAFAC class myosin-kinesin ATPase superfamily. Kinesin family.</text>
</comment>
<name>A0A540M7V4_MALBA</name>
<comment type="caution">
    <text evidence="6">The sequence shown here is derived from an EMBL/GenBank/DDBJ whole genome shotgun (WGS) entry which is preliminary data.</text>
</comment>
<keyword evidence="2" id="KW-0067">ATP-binding</keyword>
<feature type="domain" description="Kinesin motor" evidence="5">
    <location>
        <begin position="1"/>
        <end position="227"/>
    </location>
</feature>
<organism evidence="6 7">
    <name type="scientific">Malus baccata</name>
    <name type="common">Siberian crab apple</name>
    <name type="synonym">Pyrus baccata</name>
    <dbReference type="NCBI Taxonomy" id="106549"/>
    <lineage>
        <taxon>Eukaryota</taxon>
        <taxon>Viridiplantae</taxon>
        <taxon>Streptophyta</taxon>
        <taxon>Embryophyta</taxon>
        <taxon>Tracheophyta</taxon>
        <taxon>Spermatophyta</taxon>
        <taxon>Magnoliopsida</taxon>
        <taxon>eudicotyledons</taxon>
        <taxon>Gunneridae</taxon>
        <taxon>Pentapetalae</taxon>
        <taxon>rosids</taxon>
        <taxon>fabids</taxon>
        <taxon>Rosales</taxon>
        <taxon>Rosaceae</taxon>
        <taxon>Amygdaloideae</taxon>
        <taxon>Maleae</taxon>
        <taxon>Malus</taxon>
    </lineage>
</organism>
<accession>A0A540M7V4</accession>
<evidence type="ECO:0000313" key="7">
    <source>
        <dbReference type="Proteomes" id="UP000315295"/>
    </source>
</evidence>
<sequence>MYDLIAWDCLDEHTIVFKNPNHERPSNPYTFDSKLPHFLLTATIFAYGQTSSGKTFNMKGITENATTERDFVLKFSALEIYNETVVDLLKRKSGSLRLLDDSEKGTIVDKSQEEIVENGEHLRHLIGICEAQRQVGEASLNDKSSRSQQIIRLTIESSLRESSGSVKAFGASLNLVDLAGSERASQTNADGTHLWKGKWKSKSEKETLHNHYLNESVRKAKKEQKVL</sequence>
<keyword evidence="3" id="KW-0505">Motor protein</keyword>
<gene>
    <name evidence="6" type="ORF">C1H46_019612</name>
</gene>
<dbReference type="PANTHER" id="PTHR47968">
    <property type="entry name" value="CENTROMERE PROTEIN E"/>
    <property type="match status" value="1"/>
</dbReference>
<keyword evidence="1" id="KW-0547">Nucleotide-binding</keyword>
<dbReference type="SUPFAM" id="SSF52540">
    <property type="entry name" value="P-loop containing nucleoside triphosphate hydrolases"/>
    <property type="match status" value="1"/>
</dbReference>
<dbReference type="SMART" id="SM00129">
    <property type="entry name" value="KISc"/>
    <property type="match status" value="1"/>
</dbReference>
<dbReference type="GO" id="GO:0003777">
    <property type="term" value="F:microtubule motor activity"/>
    <property type="evidence" value="ECO:0007669"/>
    <property type="project" value="InterPro"/>
</dbReference>
<dbReference type="PANTHER" id="PTHR47968:SF39">
    <property type="entry name" value="KINESIN-LIKE PROTEIN KIN-7B"/>
    <property type="match status" value="1"/>
</dbReference>
<protein>
    <recommendedName>
        <fullName evidence="5">Kinesin motor domain-containing protein</fullName>
    </recommendedName>
</protein>
<dbReference type="GO" id="GO:0008017">
    <property type="term" value="F:microtubule binding"/>
    <property type="evidence" value="ECO:0007669"/>
    <property type="project" value="InterPro"/>
</dbReference>
<evidence type="ECO:0000256" key="1">
    <source>
        <dbReference type="ARBA" id="ARBA00022741"/>
    </source>
</evidence>
<proteinExistence type="inferred from homology"/>
<dbReference type="Proteomes" id="UP000315295">
    <property type="component" value="Unassembled WGS sequence"/>
</dbReference>
<evidence type="ECO:0000256" key="3">
    <source>
        <dbReference type="ARBA" id="ARBA00023175"/>
    </source>
</evidence>
<dbReference type="InterPro" id="IPR036961">
    <property type="entry name" value="Kinesin_motor_dom_sf"/>
</dbReference>
<comment type="caution">
    <text evidence="4">Lacks conserved residue(s) required for the propagation of feature annotation.</text>
</comment>
<evidence type="ECO:0000256" key="2">
    <source>
        <dbReference type="ARBA" id="ARBA00022840"/>
    </source>
</evidence>
<dbReference type="EMBL" id="VIEB01000337">
    <property type="protein sequence ID" value="TQD94758.1"/>
    <property type="molecule type" value="Genomic_DNA"/>
</dbReference>
<evidence type="ECO:0000256" key="4">
    <source>
        <dbReference type="PROSITE-ProRule" id="PRU00283"/>
    </source>
</evidence>
<dbReference type="AlphaFoldDB" id="A0A540M7V4"/>
<dbReference type="STRING" id="106549.A0A540M7V4"/>
<dbReference type="Gene3D" id="3.40.850.10">
    <property type="entry name" value="Kinesin motor domain"/>
    <property type="match status" value="1"/>
</dbReference>
<dbReference type="InterPro" id="IPR027417">
    <property type="entry name" value="P-loop_NTPase"/>
</dbReference>
<dbReference type="PROSITE" id="PS00411">
    <property type="entry name" value="KINESIN_MOTOR_1"/>
    <property type="match status" value="1"/>
</dbReference>
<evidence type="ECO:0000259" key="5">
    <source>
        <dbReference type="PROSITE" id="PS50067"/>
    </source>
</evidence>
<dbReference type="PRINTS" id="PR00380">
    <property type="entry name" value="KINESINHEAVY"/>
</dbReference>
<dbReference type="InterPro" id="IPR019821">
    <property type="entry name" value="Kinesin_motor_CS"/>
</dbReference>